<reference evidence="1" key="1">
    <citation type="submission" date="2014-11" db="EMBL/GenBank/DDBJ databases">
        <authorList>
            <person name="Amaro Gonzalez C."/>
        </authorList>
    </citation>
    <scope>NUCLEOTIDE SEQUENCE</scope>
</reference>
<evidence type="ECO:0000313" key="1">
    <source>
        <dbReference type="EMBL" id="JAH16568.1"/>
    </source>
</evidence>
<protein>
    <submittedName>
        <fullName evidence="1">Uncharacterized protein</fullName>
    </submittedName>
</protein>
<proteinExistence type="predicted"/>
<dbReference type="AlphaFoldDB" id="A0A0E9QKE1"/>
<organism evidence="1">
    <name type="scientific">Anguilla anguilla</name>
    <name type="common">European freshwater eel</name>
    <name type="synonym">Muraena anguilla</name>
    <dbReference type="NCBI Taxonomy" id="7936"/>
    <lineage>
        <taxon>Eukaryota</taxon>
        <taxon>Metazoa</taxon>
        <taxon>Chordata</taxon>
        <taxon>Craniata</taxon>
        <taxon>Vertebrata</taxon>
        <taxon>Euteleostomi</taxon>
        <taxon>Actinopterygii</taxon>
        <taxon>Neopterygii</taxon>
        <taxon>Teleostei</taxon>
        <taxon>Anguilliformes</taxon>
        <taxon>Anguillidae</taxon>
        <taxon>Anguilla</taxon>
    </lineage>
</organism>
<sequence>MIAHLVESVQVKLHRITEVAPAWSAVNRRVVYIQIESCAQCWENRE</sequence>
<reference evidence="1" key="2">
    <citation type="journal article" date="2015" name="Fish Shellfish Immunol.">
        <title>Early steps in the European eel (Anguilla anguilla)-Vibrio vulnificus interaction in the gills: Role of the RtxA13 toxin.</title>
        <authorList>
            <person name="Callol A."/>
            <person name="Pajuelo D."/>
            <person name="Ebbesson L."/>
            <person name="Teles M."/>
            <person name="MacKenzie S."/>
            <person name="Amaro C."/>
        </authorList>
    </citation>
    <scope>NUCLEOTIDE SEQUENCE</scope>
</reference>
<accession>A0A0E9QKE1</accession>
<dbReference type="EMBL" id="GBXM01092009">
    <property type="protein sequence ID" value="JAH16568.1"/>
    <property type="molecule type" value="Transcribed_RNA"/>
</dbReference>
<name>A0A0E9QKE1_ANGAN</name>